<proteinExistence type="predicted"/>
<keyword evidence="3" id="KW-1185">Reference proteome</keyword>
<name>A0A4R6SIL1_LABRH</name>
<reference evidence="2 3" key="1">
    <citation type="submission" date="2019-03" db="EMBL/GenBank/DDBJ databases">
        <title>Genomic Encyclopedia of Type Strains, Phase IV (KMG-IV): sequencing the most valuable type-strain genomes for metagenomic binning, comparative biology and taxonomic classification.</title>
        <authorList>
            <person name="Goeker M."/>
        </authorList>
    </citation>
    <scope>NUCLEOTIDE SEQUENCE [LARGE SCALE GENOMIC DNA]</scope>
    <source>
        <strain evidence="2 3">DSM 45361</strain>
    </source>
</reference>
<dbReference type="RefSeq" id="WP_133849402.1">
    <property type="nucleotide sequence ID" value="NZ_SNXZ01000002.1"/>
</dbReference>
<dbReference type="AlphaFoldDB" id="A0A4R6SIL1"/>
<sequence length="124" mass="12834">MNTGRLATGIAVRSLAAAFVLVSGSLAATATAAAATESCNDNTVLFYDSGVVTASAYEFCFTEGGGEPLVTPLPSNIQERDLVTGDWVTLVTGVGAIHYTCTGTTAHKFRITLTELKKITAPCT</sequence>
<protein>
    <submittedName>
        <fullName evidence="2">Uncharacterized protein</fullName>
    </submittedName>
</protein>
<evidence type="ECO:0000313" key="2">
    <source>
        <dbReference type="EMBL" id="TDQ00729.1"/>
    </source>
</evidence>
<feature type="chain" id="PRO_5038925981" evidence="1">
    <location>
        <begin position="28"/>
        <end position="124"/>
    </location>
</feature>
<dbReference type="EMBL" id="SNXZ01000002">
    <property type="protein sequence ID" value="TDQ00729.1"/>
    <property type="molecule type" value="Genomic_DNA"/>
</dbReference>
<gene>
    <name evidence="2" type="ORF">EV186_102595</name>
</gene>
<comment type="caution">
    <text evidence="2">The sequence shown here is derived from an EMBL/GenBank/DDBJ whole genome shotgun (WGS) entry which is preliminary data.</text>
</comment>
<keyword evidence="1" id="KW-0732">Signal</keyword>
<feature type="signal peptide" evidence="1">
    <location>
        <begin position="1"/>
        <end position="27"/>
    </location>
</feature>
<dbReference type="Proteomes" id="UP000295444">
    <property type="component" value="Unassembled WGS sequence"/>
</dbReference>
<evidence type="ECO:0000313" key="3">
    <source>
        <dbReference type="Proteomes" id="UP000295444"/>
    </source>
</evidence>
<organism evidence="2 3">
    <name type="scientific">Labedaea rhizosphaerae</name>
    <dbReference type="NCBI Taxonomy" id="598644"/>
    <lineage>
        <taxon>Bacteria</taxon>
        <taxon>Bacillati</taxon>
        <taxon>Actinomycetota</taxon>
        <taxon>Actinomycetes</taxon>
        <taxon>Pseudonocardiales</taxon>
        <taxon>Pseudonocardiaceae</taxon>
        <taxon>Labedaea</taxon>
    </lineage>
</organism>
<evidence type="ECO:0000256" key="1">
    <source>
        <dbReference type="SAM" id="SignalP"/>
    </source>
</evidence>
<accession>A0A4R6SIL1</accession>
<dbReference type="OrthoDB" id="9893128at2"/>